<evidence type="ECO:0000313" key="3">
    <source>
        <dbReference type="EMBL" id="RED16809.1"/>
    </source>
</evidence>
<feature type="domain" description="TPM" evidence="2">
    <location>
        <begin position="63"/>
        <end position="168"/>
    </location>
</feature>
<dbReference type="EMBL" id="QRDP01000004">
    <property type="protein sequence ID" value="RED16809.1"/>
    <property type="molecule type" value="Genomic_DNA"/>
</dbReference>
<evidence type="ECO:0000313" key="4">
    <source>
        <dbReference type="Proteomes" id="UP000256310"/>
    </source>
</evidence>
<dbReference type="InterPro" id="IPR007621">
    <property type="entry name" value="TPM_dom"/>
</dbReference>
<gene>
    <name evidence="3" type="ORF">DFR46_1841</name>
</gene>
<feature type="chain" id="PRO_5017756366" evidence="1">
    <location>
        <begin position="21"/>
        <end position="172"/>
    </location>
</feature>
<sequence>MKLIHSIPAGAIGLALTLTACSGEAATADSDDMATEEAVDESGEEAAAVEHDTSGYAEDATGGLIDAALIASLNEKLAGFHGDSGRDIHIIAAMSTDGRDIEEVAEEMRAERGADALIYVAGADQALAIVGEGLDEAFTTDAEVAMIAHFEEDELAEGLNSGADALIARLGN</sequence>
<dbReference type="RefSeq" id="WP_162843451.1">
    <property type="nucleotide sequence ID" value="NZ_QRDP01000004.1"/>
</dbReference>
<organism evidence="3 4">
    <name type="scientific">Parasphingopyxis lamellibrachiae</name>
    <dbReference type="NCBI Taxonomy" id="680125"/>
    <lineage>
        <taxon>Bacteria</taxon>
        <taxon>Pseudomonadati</taxon>
        <taxon>Pseudomonadota</taxon>
        <taxon>Alphaproteobacteria</taxon>
        <taxon>Sphingomonadales</taxon>
        <taxon>Sphingomonadaceae</taxon>
        <taxon>Parasphingopyxis</taxon>
    </lineage>
</organism>
<accession>A0A3D9FG91</accession>
<keyword evidence="1" id="KW-0732">Signal</keyword>
<proteinExistence type="predicted"/>
<dbReference type="Pfam" id="PF04536">
    <property type="entry name" value="TPM_phosphatase"/>
    <property type="match status" value="1"/>
</dbReference>
<dbReference type="Gene3D" id="3.10.310.50">
    <property type="match status" value="1"/>
</dbReference>
<evidence type="ECO:0000256" key="1">
    <source>
        <dbReference type="SAM" id="SignalP"/>
    </source>
</evidence>
<reference evidence="3 4" key="1">
    <citation type="submission" date="2018-07" db="EMBL/GenBank/DDBJ databases">
        <title>Genomic Encyclopedia of Type Strains, Phase IV (KMG-IV): sequencing the most valuable type-strain genomes for metagenomic binning, comparative biology and taxonomic classification.</title>
        <authorList>
            <person name="Goeker M."/>
        </authorList>
    </citation>
    <scope>NUCLEOTIDE SEQUENCE [LARGE SCALE GENOMIC DNA]</scope>
    <source>
        <strain evidence="3 4">DSM 26725</strain>
    </source>
</reference>
<keyword evidence="4" id="KW-1185">Reference proteome</keyword>
<dbReference type="PROSITE" id="PS51257">
    <property type="entry name" value="PROKAR_LIPOPROTEIN"/>
    <property type="match status" value="1"/>
</dbReference>
<dbReference type="Proteomes" id="UP000256310">
    <property type="component" value="Unassembled WGS sequence"/>
</dbReference>
<feature type="signal peptide" evidence="1">
    <location>
        <begin position="1"/>
        <end position="20"/>
    </location>
</feature>
<evidence type="ECO:0000259" key="2">
    <source>
        <dbReference type="Pfam" id="PF04536"/>
    </source>
</evidence>
<protein>
    <submittedName>
        <fullName evidence="3">TLP18.3/Psb32/MOLO-1 phosphatase superfamily protein</fullName>
    </submittedName>
</protein>
<name>A0A3D9FG91_9SPHN</name>
<comment type="caution">
    <text evidence="3">The sequence shown here is derived from an EMBL/GenBank/DDBJ whole genome shotgun (WGS) entry which is preliminary data.</text>
</comment>
<dbReference type="AlphaFoldDB" id="A0A3D9FG91"/>